<dbReference type="CDD" id="cd00454">
    <property type="entry name" value="TrHb1_N"/>
    <property type="match status" value="1"/>
</dbReference>
<evidence type="ECO:0000256" key="1">
    <source>
        <dbReference type="ARBA" id="ARBA00022448"/>
    </source>
</evidence>
<reference evidence="6 7" key="1">
    <citation type="submission" date="2013-03" db="EMBL/GenBank/DDBJ databases">
        <title>Salinisphaera dokdonensis CL-ES53 Genome Sequencing.</title>
        <authorList>
            <person name="Li C."/>
            <person name="Lai Q."/>
            <person name="Shao Z."/>
        </authorList>
    </citation>
    <scope>NUCLEOTIDE SEQUENCE [LARGE SCALE GENOMIC DNA]</scope>
    <source>
        <strain evidence="6 7">CL-ES53</strain>
    </source>
</reference>
<evidence type="ECO:0000313" key="6">
    <source>
        <dbReference type="EMBL" id="MES1929839.1"/>
    </source>
</evidence>
<keyword evidence="1" id="KW-0813">Transport</keyword>
<dbReference type="InterPro" id="IPR012292">
    <property type="entry name" value="Globin/Proto"/>
</dbReference>
<evidence type="ECO:0000256" key="4">
    <source>
        <dbReference type="ARBA" id="ARBA00023004"/>
    </source>
</evidence>
<gene>
    <name evidence="6" type="ORF">SADO_11294</name>
</gene>
<feature type="signal peptide" evidence="5">
    <location>
        <begin position="1"/>
        <end position="18"/>
    </location>
</feature>
<keyword evidence="4" id="KW-0408">Iron</keyword>
<accession>A0ABV2B1U1</accession>
<keyword evidence="2" id="KW-0349">Heme</keyword>
<comment type="caution">
    <text evidence="6">The sequence shown here is derived from an EMBL/GenBank/DDBJ whole genome shotgun (WGS) entry which is preliminary data.</text>
</comment>
<sequence>MLALILLALLTGCQSTPASDSNRLYDHLGERDGISALTETLLLTIAADPRIADDFRGTDINRVHRMLTDFICVIADGPCNYTGDDMANVHRGLEISSTEFNALVEALVLSMEQRGIATGAQNRLLAKLAPLRRDIVDAPAQLSPELRQLILGDLDLYRYSAPRADQGL</sequence>
<dbReference type="Gene3D" id="1.10.490.10">
    <property type="entry name" value="Globins"/>
    <property type="match status" value="1"/>
</dbReference>
<evidence type="ECO:0000256" key="3">
    <source>
        <dbReference type="ARBA" id="ARBA00022723"/>
    </source>
</evidence>
<dbReference type="EMBL" id="APND01000003">
    <property type="protein sequence ID" value="MES1929839.1"/>
    <property type="molecule type" value="Genomic_DNA"/>
</dbReference>
<dbReference type="InterPro" id="IPR009050">
    <property type="entry name" value="Globin-like_sf"/>
</dbReference>
<dbReference type="SUPFAM" id="SSF46458">
    <property type="entry name" value="Globin-like"/>
    <property type="match status" value="1"/>
</dbReference>
<name>A0ABV2B1U1_9GAMM</name>
<dbReference type="Pfam" id="PF01152">
    <property type="entry name" value="Bac_globin"/>
    <property type="match status" value="1"/>
</dbReference>
<organism evidence="6 7">
    <name type="scientific">Salinisphaera dokdonensis CL-ES53</name>
    <dbReference type="NCBI Taxonomy" id="1304272"/>
    <lineage>
        <taxon>Bacteria</taxon>
        <taxon>Pseudomonadati</taxon>
        <taxon>Pseudomonadota</taxon>
        <taxon>Gammaproteobacteria</taxon>
        <taxon>Salinisphaerales</taxon>
        <taxon>Salinisphaeraceae</taxon>
        <taxon>Salinisphaera</taxon>
    </lineage>
</organism>
<evidence type="ECO:0000313" key="7">
    <source>
        <dbReference type="Proteomes" id="UP001460888"/>
    </source>
</evidence>
<protein>
    <submittedName>
        <fullName evidence="6">Cyanoglobin family protein</fullName>
    </submittedName>
</protein>
<keyword evidence="3" id="KW-0479">Metal-binding</keyword>
<keyword evidence="7" id="KW-1185">Reference proteome</keyword>
<feature type="chain" id="PRO_5045139010" evidence="5">
    <location>
        <begin position="19"/>
        <end position="168"/>
    </location>
</feature>
<keyword evidence="5" id="KW-0732">Signal</keyword>
<evidence type="ECO:0000256" key="2">
    <source>
        <dbReference type="ARBA" id="ARBA00022617"/>
    </source>
</evidence>
<dbReference type="RefSeq" id="WP_353111449.1">
    <property type="nucleotide sequence ID" value="NZ_APND01000003.1"/>
</dbReference>
<dbReference type="Proteomes" id="UP001460888">
    <property type="component" value="Unassembled WGS sequence"/>
</dbReference>
<evidence type="ECO:0000256" key="5">
    <source>
        <dbReference type="SAM" id="SignalP"/>
    </source>
</evidence>
<proteinExistence type="predicted"/>
<dbReference type="InterPro" id="IPR001486">
    <property type="entry name" value="Hemoglobin_trunc"/>
</dbReference>